<evidence type="ECO:0000313" key="3">
    <source>
        <dbReference type="Proteomes" id="UP000519439"/>
    </source>
</evidence>
<sequence length="396" mass="43739">MESSARAGEGLVRAKFVALDTSHLCKLIHDRFERNSHKRNAAKAFEASLLEHGYVLFLCWHHFAELLTHGDQAVVAERIAYIRDLPMVAWVRSYNKDVSLGSIADILAAETEAAFTLPGPSALAVRDKVAQDIIKVGPGTEIVGPHEEMWLALQPVFSRQAEKSRKVVAISRSGFVDMSDTKISDLMTRALYKPDEAERNLKVLQARLAADIKARGDKRISDAKAVAAEFFAVVKEESSHVLATPGNAVLRHLVHQGLDEGDIGPEMTVGEATELIEFRKKLQVASRVNGIPFPDLKAKVSSSQIPSWIVEKSLVRHGQDLRERKGSDLVDGYLMCLSPYIDLTLIDKRTWENARRARSKSPEFSDLVGRVERSPDYSGVSNHLSAASPEKAAATR</sequence>
<feature type="region of interest" description="Disordered" evidence="1">
    <location>
        <begin position="374"/>
        <end position="396"/>
    </location>
</feature>
<evidence type="ECO:0000256" key="1">
    <source>
        <dbReference type="SAM" id="MobiDB-lite"/>
    </source>
</evidence>
<protein>
    <submittedName>
        <fullName evidence="2">Uncharacterized protein</fullName>
    </submittedName>
</protein>
<name>A0A7W6IHW0_9HYPH</name>
<keyword evidence="3" id="KW-1185">Reference proteome</keyword>
<dbReference type="EMBL" id="JACIDC010000013">
    <property type="protein sequence ID" value="MBB4041634.1"/>
    <property type="molecule type" value="Genomic_DNA"/>
</dbReference>
<evidence type="ECO:0000313" key="2">
    <source>
        <dbReference type="EMBL" id="MBB4041634.1"/>
    </source>
</evidence>
<organism evidence="2 3">
    <name type="scientific">Microvirga flocculans</name>
    <dbReference type="NCBI Taxonomy" id="217168"/>
    <lineage>
        <taxon>Bacteria</taxon>
        <taxon>Pseudomonadati</taxon>
        <taxon>Pseudomonadota</taxon>
        <taxon>Alphaproteobacteria</taxon>
        <taxon>Hyphomicrobiales</taxon>
        <taxon>Methylobacteriaceae</taxon>
        <taxon>Microvirga</taxon>
    </lineage>
</organism>
<dbReference type="AlphaFoldDB" id="A0A7W6IHW0"/>
<dbReference type="Proteomes" id="UP000519439">
    <property type="component" value="Unassembled WGS sequence"/>
</dbReference>
<dbReference type="RefSeq" id="WP_154664177.1">
    <property type="nucleotide sequence ID" value="NZ_JACIDC010000013.1"/>
</dbReference>
<proteinExistence type="predicted"/>
<accession>A0A7W6IHW0</accession>
<comment type="caution">
    <text evidence="2">The sequence shown here is derived from an EMBL/GenBank/DDBJ whole genome shotgun (WGS) entry which is preliminary data.</text>
</comment>
<gene>
    <name evidence="2" type="ORF">GGR34_003312</name>
</gene>
<reference evidence="2 3" key="1">
    <citation type="submission" date="2020-08" db="EMBL/GenBank/DDBJ databases">
        <title>Genomic Encyclopedia of Type Strains, Phase IV (KMG-IV): sequencing the most valuable type-strain genomes for metagenomic binning, comparative biology and taxonomic classification.</title>
        <authorList>
            <person name="Goeker M."/>
        </authorList>
    </citation>
    <scope>NUCLEOTIDE SEQUENCE [LARGE SCALE GENOMIC DNA]</scope>
    <source>
        <strain evidence="2 3">DSM 15743</strain>
    </source>
</reference>